<dbReference type="STRING" id="187304.B0E33_24395"/>
<evidence type="ECO:0000313" key="3">
    <source>
        <dbReference type="Proteomes" id="UP000048926"/>
    </source>
</evidence>
<organism evidence="2 3">
    <name type="scientific">Roseibium aggregatum</name>
    <dbReference type="NCBI Taxonomy" id="187304"/>
    <lineage>
        <taxon>Bacteria</taxon>
        <taxon>Pseudomonadati</taxon>
        <taxon>Pseudomonadota</taxon>
        <taxon>Alphaproteobacteria</taxon>
        <taxon>Hyphomicrobiales</taxon>
        <taxon>Stappiaceae</taxon>
        <taxon>Roseibium</taxon>
    </lineage>
</organism>
<sequence length="137" mass="15458">MQDENKDTLPEEAQIVREYLDASMKPDPDLAATYVADDVTITFTGGRVFNHPSGPTGFNAKRYNWVKKKMDRFDVARGADGVVVYSVGTLYGEWPDGTAFEGNRYVDRFEVHDGKITKMDVWNDSAERILTRMGIEA</sequence>
<dbReference type="SUPFAM" id="SSF54427">
    <property type="entry name" value="NTF2-like"/>
    <property type="match status" value="1"/>
</dbReference>
<keyword evidence="3" id="KW-1185">Reference proteome</keyword>
<dbReference type="AlphaFoldDB" id="A0A0M6Y0F3"/>
<dbReference type="KEGG" id="lagg:B0E33_24395"/>
<dbReference type="EMBL" id="CXST01000001">
    <property type="protein sequence ID" value="CTQ42726.1"/>
    <property type="molecule type" value="Genomic_DNA"/>
</dbReference>
<dbReference type="InterPro" id="IPR037401">
    <property type="entry name" value="SnoaL-like"/>
</dbReference>
<protein>
    <submittedName>
        <fullName evidence="2">Ketosteroid isomerase-related protein</fullName>
    </submittedName>
</protein>
<dbReference type="InterPro" id="IPR032710">
    <property type="entry name" value="NTF2-like_dom_sf"/>
</dbReference>
<dbReference type="Gene3D" id="3.10.450.50">
    <property type="match status" value="1"/>
</dbReference>
<feature type="domain" description="SnoaL-like" evidence="1">
    <location>
        <begin position="16"/>
        <end position="118"/>
    </location>
</feature>
<gene>
    <name evidence="2" type="ORF">LAL4801_01162</name>
</gene>
<proteinExistence type="predicted"/>
<evidence type="ECO:0000313" key="2">
    <source>
        <dbReference type="EMBL" id="CTQ42726.1"/>
    </source>
</evidence>
<keyword evidence="2" id="KW-0413">Isomerase</keyword>
<name>A0A0M6Y0F3_9HYPH</name>
<dbReference type="OrthoDB" id="8635217at2"/>
<dbReference type="Pfam" id="PF12680">
    <property type="entry name" value="SnoaL_2"/>
    <property type="match status" value="1"/>
</dbReference>
<dbReference type="RefSeq" id="WP_055654780.1">
    <property type="nucleotide sequence ID" value="NZ_CXST01000001.1"/>
</dbReference>
<evidence type="ECO:0000259" key="1">
    <source>
        <dbReference type="Pfam" id="PF12680"/>
    </source>
</evidence>
<accession>A0A0M6Y0F3</accession>
<reference evidence="3" key="1">
    <citation type="submission" date="2015-07" db="EMBL/GenBank/DDBJ databases">
        <authorList>
            <person name="Rodrigo-Torres Lidia"/>
            <person name="Arahal R.David."/>
        </authorList>
    </citation>
    <scope>NUCLEOTIDE SEQUENCE [LARGE SCALE GENOMIC DNA]</scope>
    <source>
        <strain evidence="3">CECT 4801</strain>
    </source>
</reference>
<dbReference type="GO" id="GO:0016853">
    <property type="term" value="F:isomerase activity"/>
    <property type="evidence" value="ECO:0007669"/>
    <property type="project" value="UniProtKB-KW"/>
</dbReference>
<dbReference type="Proteomes" id="UP000048926">
    <property type="component" value="Unassembled WGS sequence"/>
</dbReference>